<reference evidence="2" key="1">
    <citation type="journal article" date="2019" name="Int. J. Syst. Evol. Microbiol.">
        <title>The Global Catalogue of Microorganisms (GCM) 10K type strain sequencing project: providing services to taxonomists for standard genome sequencing and annotation.</title>
        <authorList>
            <consortium name="The Broad Institute Genomics Platform"/>
            <consortium name="The Broad Institute Genome Sequencing Center for Infectious Disease"/>
            <person name="Wu L."/>
            <person name="Ma J."/>
        </authorList>
    </citation>
    <scope>NUCLEOTIDE SEQUENCE [LARGE SCALE GENOMIC DNA]</scope>
    <source>
        <strain evidence="2">KCTC 33849</strain>
    </source>
</reference>
<proteinExistence type="predicted"/>
<sequence length="167" mass="19604">MTELPNDKQTLLASPKGFEVYNRELVRRVFPRIIRETYDIVYAEARRKPEIRDIVAFYFTLQSYIDGNYLRADGTINDRFGACFISYDTLTEALRLDRSRIKQLADILETNGIIRTATHWENTRKFKWYFPSYCPRITDDGYIVDEDGVKIMPDLALYQARKKRGAA</sequence>
<dbReference type="Proteomes" id="UP001597540">
    <property type="component" value="Unassembled WGS sequence"/>
</dbReference>
<comment type="caution">
    <text evidence="1">The sequence shown here is derived from an EMBL/GenBank/DDBJ whole genome shotgun (WGS) entry which is preliminary data.</text>
</comment>
<keyword evidence="2" id="KW-1185">Reference proteome</keyword>
<organism evidence="1 2">
    <name type="scientific">Paenibacillus shunpengii</name>
    <dbReference type="NCBI Taxonomy" id="2054424"/>
    <lineage>
        <taxon>Bacteria</taxon>
        <taxon>Bacillati</taxon>
        <taxon>Bacillota</taxon>
        <taxon>Bacilli</taxon>
        <taxon>Bacillales</taxon>
        <taxon>Paenibacillaceae</taxon>
        <taxon>Paenibacillus</taxon>
    </lineage>
</organism>
<dbReference type="RefSeq" id="WP_379264150.1">
    <property type="nucleotide sequence ID" value="NZ_JBHUMJ010000008.1"/>
</dbReference>
<protein>
    <submittedName>
        <fullName evidence="1">Uncharacterized protein</fullName>
    </submittedName>
</protein>
<evidence type="ECO:0000313" key="1">
    <source>
        <dbReference type="EMBL" id="MFD2702770.1"/>
    </source>
</evidence>
<evidence type="ECO:0000313" key="2">
    <source>
        <dbReference type="Proteomes" id="UP001597540"/>
    </source>
</evidence>
<gene>
    <name evidence="1" type="ORF">ACFSVM_20225</name>
</gene>
<accession>A0ABW5SVZ5</accession>
<name>A0ABW5SVZ5_9BACL</name>
<dbReference type="EMBL" id="JBHUMJ010000008">
    <property type="protein sequence ID" value="MFD2702770.1"/>
    <property type="molecule type" value="Genomic_DNA"/>
</dbReference>